<organism evidence="1">
    <name type="scientific">Escherichia coli</name>
    <dbReference type="NCBI Taxonomy" id="562"/>
    <lineage>
        <taxon>Bacteria</taxon>
        <taxon>Pseudomonadati</taxon>
        <taxon>Pseudomonadota</taxon>
        <taxon>Gammaproteobacteria</taxon>
        <taxon>Enterobacterales</taxon>
        <taxon>Enterobacteriaceae</taxon>
        <taxon>Escherichia</taxon>
    </lineage>
</organism>
<accession>A0A140CLM9</accession>
<evidence type="ECO:0000313" key="1">
    <source>
        <dbReference type="EMBL" id="AMF86853.1"/>
    </source>
</evidence>
<reference evidence="1" key="1">
    <citation type="submission" date="2018-01" db="EMBL/GenBank/DDBJ databases">
        <title>FDA dAtabase for Regulatory Grade micrObial Sequences (FDA-ARGOS): Supporting development and validation of Infectious Disease Dx tests.</title>
        <authorList>
            <person name="Case J."/>
            <person name="Tallon L."/>
            <person name="Sadzewicz L."/>
            <person name="Sengamalay N."/>
            <person name="Nagaraj S."/>
            <person name="Vavikolanu K."/>
            <person name="Aluvathingal J."/>
            <person name="Nadendla S."/>
            <person name="Hobson J."/>
            <person name="Sichtig H."/>
        </authorList>
    </citation>
    <scope>NUCLEOTIDE SEQUENCE</scope>
    <source>
        <strain evidence="1">FDAARGOS_95</strain>
        <plasmid evidence="1">unnamed</plasmid>
    </source>
</reference>
<sequence>MGPFMQMLFKQRHLSGTHSCKCFPTKGNLHFPIHSNAFRPKATCILLFVQMLFEQRHLTLSLASPASRPKATFTAAFIQMLFSKGTFLPPLKQMFLYKRHFSAAIGANAFIQKALFCSPLKQMLFISLISNLSNFHLLSECYVISLGPSLACIFIKCRRPGSYPSRLQALRNCKYAEWHKEYRDLRLKPNTTRWRVV</sequence>
<dbReference type="EMBL" id="CP014086">
    <property type="protein sequence ID" value="AMF86853.1"/>
    <property type="molecule type" value="Genomic_DNA"/>
</dbReference>
<proteinExistence type="predicted"/>
<keyword evidence="1" id="KW-0614">Plasmid</keyword>
<dbReference type="AlphaFoldDB" id="A0A140CLM9"/>
<protein>
    <submittedName>
        <fullName evidence="1">Uncharacterized protein</fullName>
    </submittedName>
</protein>
<name>A0A140CLM9_ECOLX</name>
<gene>
    <name evidence="1" type="ORF">AL551_00265</name>
</gene>
<geneLocation type="plasmid" evidence="1">
    <name>unnamed</name>
</geneLocation>